<organism evidence="3 4">
    <name type="scientific">Ceratopteris richardii</name>
    <name type="common">Triangle waterfern</name>
    <dbReference type="NCBI Taxonomy" id="49495"/>
    <lineage>
        <taxon>Eukaryota</taxon>
        <taxon>Viridiplantae</taxon>
        <taxon>Streptophyta</taxon>
        <taxon>Embryophyta</taxon>
        <taxon>Tracheophyta</taxon>
        <taxon>Polypodiopsida</taxon>
        <taxon>Polypodiidae</taxon>
        <taxon>Polypodiales</taxon>
        <taxon>Pteridineae</taxon>
        <taxon>Pteridaceae</taxon>
        <taxon>Parkerioideae</taxon>
        <taxon>Ceratopteris</taxon>
    </lineage>
</organism>
<evidence type="ECO:0000259" key="2">
    <source>
        <dbReference type="Pfam" id="PF14368"/>
    </source>
</evidence>
<gene>
    <name evidence="3" type="ORF">KP509_02G111700</name>
</gene>
<keyword evidence="1" id="KW-0732">Signal</keyword>
<feature type="chain" id="PRO_5035797118" description="Bifunctional inhibitor/plant lipid transfer protein/seed storage helical domain-containing protein" evidence="1">
    <location>
        <begin position="23"/>
        <end position="108"/>
    </location>
</feature>
<evidence type="ECO:0000256" key="1">
    <source>
        <dbReference type="SAM" id="SignalP"/>
    </source>
</evidence>
<feature type="signal peptide" evidence="1">
    <location>
        <begin position="1"/>
        <end position="22"/>
    </location>
</feature>
<accession>A0A8T2VH49</accession>
<dbReference type="EMBL" id="CM035407">
    <property type="protein sequence ID" value="KAH7445186.1"/>
    <property type="molecule type" value="Genomic_DNA"/>
</dbReference>
<comment type="caution">
    <text evidence="3">The sequence shown here is derived from an EMBL/GenBank/DDBJ whole genome shotgun (WGS) entry which is preliminary data.</text>
</comment>
<reference evidence="3" key="1">
    <citation type="submission" date="2021-08" db="EMBL/GenBank/DDBJ databases">
        <title>WGS assembly of Ceratopteris richardii.</title>
        <authorList>
            <person name="Marchant D.B."/>
            <person name="Chen G."/>
            <person name="Jenkins J."/>
            <person name="Shu S."/>
            <person name="Leebens-Mack J."/>
            <person name="Grimwood J."/>
            <person name="Schmutz J."/>
            <person name="Soltis P."/>
            <person name="Soltis D."/>
            <person name="Chen Z.-H."/>
        </authorList>
    </citation>
    <scope>NUCLEOTIDE SEQUENCE</scope>
    <source>
        <strain evidence="3">Whitten #5841</strain>
        <tissue evidence="3">Leaf</tissue>
    </source>
</reference>
<dbReference type="AlphaFoldDB" id="A0A8T2VH49"/>
<feature type="domain" description="Bifunctional inhibitor/plant lipid transfer protein/seed storage helical" evidence="2">
    <location>
        <begin position="18"/>
        <end position="87"/>
    </location>
</feature>
<dbReference type="Proteomes" id="UP000825935">
    <property type="component" value="Chromosome 2"/>
</dbReference>
<dbReference type="Pfam" id="PF14368">
    <property type="entry name" value="LTP_2"/>
    <property type="match status" value="1"/>
</dbReference>
<evidence type="ECO:0000313" key="4">
    <source>
        <dbReference type="Proteomes" id="UP000825935"/>
    </source>
</evidence>
<keyword evidence="4" id="KW-1185">Reference proteome</keyword>
<sequence>MAGGAVMAVSILMAALVVLASADETKLDHYCSTTDGDVENLKFLCVNFLVGETPPTPWPFGPCCKAARTAKAELRCLCSAIDFSDVSALSLARFNIFCAVDLACGLFP</sequence>
<evidence type="ECO:0000313" key="3">
    <source>
        <dbReference type="EMBL" id="KAH7445186.1"/>
    </source>
</evidence>
<proteinExistence type="predicted"/>
<name>A0A8T2VH49_CERRI</name>
<dbReference type="InterPro" id="IPR016140">
    <property type="entry name" value="Bifunc_inhib/LTP/seed_store"/>
</dbReference>
<protein>
    <recommendedName>
        <fullName evidence="2">Bifunctional inhibitor/plant lipid transfer protein/seed storage helical domain-containing protein</fullName>
    </recommendedName>
</protein>